<dbReference type="GO" id="GO:0007018">
    <property type="term" value="P:microtubule-based movement"/>
    <property type="evidence" value="ECO:0007669"/>
    <property type="project" value="InterPro"/>
</dbReference>
<feature type="binding site" evidence="6">
    <location>
        <begin position="101"/>
        <end position="108"/>
    </location>
    <ligand>
        <name>ATP</name>
        <dbReference type="ChEBI" id="CHEBI:30616"/>
    </ligand>
</feature>
<keyword evidence="5 7" id="KW-0175">Coiled coil</keyword>
<protein>
    <submittedName>
        <fullName evidence="10">Kinesin, putative</fullName>
    </submittedName>
</protein>
<comment type="caution">
    <text evidence="10">The sequence shown here is derived from an EMBL/GenBank/DDBJ whole genome shotgun (WGS) entry which is preliminary data.</text>
</comment>
<dbReference type="PANTHER" id="PTHR47969">
    <property type="entry name" value="CHROMOSOME-ASSOCIATED KINESIN KIF4A-RELATED"/>
    <property type="match status" value="1"/>
</dbReference>
<dbReference type="RefSeq" id="XP_067076378.1">
    <property type="nucleotide sequence ID" value="XM_067220277.1"/>
</dbReference>
<dbReference type="SUPFAM" id="SSF52540">
    <property type="entry name" value="P-loop containing nucleoside triphosphate hydrolases"/>
    <property type="match status" value="1"/>
</dbReference>
<evidence type="ECO:0000313" key="10">
    <source>
        <dbReference type="EMBL" id="SCU64659.1"/>
    </source>
</evidence>
<evidence type="ECO:0000256" key="2">
    <source>
        <dbReference type="ARBA" id="ARBA00022490"/>
    </source>
</evidence>
<feature type="compositionally biased region" description="Basic and acidic residues" evidence="8">
    <location>
        <begin position="641"/>
        <end position="651"/>
    </location>
</feature>
<dbReference type="GO" id="GO:0003777">
    <property type="term" value="F:microtubule motor activity"/>
    <property type="evidence" value="ECO:0007669"/>
    <property type="project" value="InterPro"/>
</dbReference>
<evidence type="ECO:0000313" key="11">
    <source>
        <dbReference type="Proteomes" id="UP000195570"/>
    </source>
</evidence>
<dbReference type="Pfam" id="PF00225">
    <property type="entry name" value="Kinesin"/>
    <property type="match status" value="1"/>
</dbReference>
<accession>A0A1G4HZ90</accession>
<keyword evidence="4 6" id="KW-0067">ATP-binding</keyword>
<organism evidence="10 11">
    <name type="scientific">Trypanosoma equiperdum</name>
    <dbReference type="NCBI Taxonomy" id="5694"/>
    <lineage>
        <taxon>Eukaryota</taxon>
        <taxon>Discoba</taxon>
        <taxon>Euglenozoa</taxon>
        <taxon>Kinetoplastea</taxon>
        <taxon>Metakinetoplastina</taxon>
        <taxon>Trypanosomatida</taxon>
        <taxon>Trypanosomatidae</taxon>
        <taxon>Trypanosoma</taxon>
    </lineage>
</organism>
<dbReference type="InterPro" id="IPR027640">
    <property type="entry name" value="Kinesin-like_fam"/>
</dbReference>
<dbReference type="VEuPathDB" id="TriTrypDB:TEOVI_000729100"/>
<feature type="domain" description="Kinesin motor" evidence="9">
    <location>
        <begin position="4"/>
        <end position="385"/>
    </location>
</feature>
<dbReference type="AlphaFoldDB" id="A0A1G4HZ90"/>
<dbReference type="PROSITE" id="PS50067">
    <property type="entry name" value="KINESIN_MOTOR_2"/>
    <property type="match status" value="1"/>
</dbReference>
<dbReference type="GO" id="GO:0008017">
    <property type="term" value="F:microtubule binding"/>
    <property type="evidence" value="ECO:0007669"/>
    <property type="project" value="InterPro"/>
</dbReference>
<keyword evidence="3 6" id="KW-0547">Nucleotide-binding</keyword>
<evidence type="ECO:0000256" key="6">
    <source>
        <dbReference type="PROSITE-ProRule" id="PRU00283"/>
    </source>
</evidence>
<gene>
    <name evidence="10" type="ORF">TEOVI_000729100</name>
</gene>
<feature type="coiled-coil region" evidence="7">
    <location>
        <begin position="717"/>
        <end position="744"/>
    </location>
</feature>
<feature type="region of interest" description="Disordered" evidence="8">
    <location>
        <begin position="482"/>
        <end position="526"/>
    </location>
</feature>
<dbReference type="Proteomes" id="UP000195570">
    <property type="component" value="Unassembled WGS sequence"/>
</dbReference>
<evidence type="ECO:0000256" key="7">
    <source>
        <dbReference type="SAM" id="Coils"/>
    </source>
</evidence>
<dbReference type="PRINTS" id="PR00380">
    <property type="entry name" value="KINESINHEAVY"/>
</dbReference>
<dbReference type="SMART" id="SM00129">
    <property type="entry name" value="KISc"/>
    <property type="match status" value="1"/>
</dbReference>
<evidence type="ECO:0000256" key="3">
    <source>
        <dbReference type="ARBA" id="ARBA00022741"/>
    </source>
</evidence>
<keyword evidence="6" id="KW-0505">Motor protein</keyword>
<dbReference type="InterPro" id="IPR001752">
    <property type="entry name" value="Kinesin_motor_dom"/>
</dbReference>
<name>A0A1G4HZ90_TRYEQ</name>
<feature type="compositionally biased region" description="Polar residues" evidence="8">
    <location>
        <begin position="494"/>
        <end position="503"/>
    </location>
</feature>
<dbReference type="GO" id="GO:0005737">
    <property type="term" value="C:cytoplasm"/>
    <property type="evidence" value="ECO:0007669"/>
    <property type="project" value="UniProtKB-SubCell"/>
</dbReference>
<sequence length="891" mass="96952">MRSQVRVIIRTKPTDTVASAFRILPNNVVSVSRPMGVGARGPTATKAGINRAETAVKEETLTFSAAAVLHNASQESVYNTAVSDLIDSVLQGYSCTLLCYGQCGAGKTYTMFGTDTFSTRGCVQRAIEVLFEAIRTSTDRRYTVKVTFVEVYNEQVFDLLGKGPSASETAVATKRPGRDKNVDGGFNRQRTGSPNYDVANVPSNSKGDGKATVTISGEGTVVLRGVDERQCPTEADAVAAVSEGVGRRLTGANALNRESSRSHAVLTVYVTSTSLLDSDAVTLVSRMSFVDFAGSERTHATSTEAEKQEAHMINRSLIMLEQVILAVSSARSRHVPFRQSKLTMLLKDSLGGGTMTTIIANVWPQPEHMEATLATLNFAKRLMRVESNPTPNVALDPEAQIRVLQKQVNSLKSELRMQDQFAGRVAIPTAPLESDEINGARDIVMAYVEGSIPQIRVSCVREMYACFSVFKTLLLDMESQLRTAERSASPPPTSSQRAQQRTKNVARPTGSQEPKETPRHVNSTMDANVGVSVGTAERASTALGDMFQQQQLLQQQQQLPQPLQLPYQQQQHHQSITSPRDTFMPSTMRPGDRRISGAAAAAGRTLTPVTSASAAASDFPGGSNTTHRFKLNASSESASMLERDLGKDRSRPHGGRGSAIETRLEPGVAPTAGFVGPSSPAPGGKSLVRLESITRDKRAAFEIYKQTPSGICHVQAINSAQEKLARKNDEMHRLRQKVKDVQGVMERYGNFDPKRENAEPGGGHLPFIVPNGSPTQHVFNETTAGETGAEAMASATDSPGRPTDALDTSELEQLINMKPEERKLHLRHVTTALTRAKTEQSLLTSQLDRLREEFMNNFNYWHQMSLQSLVAQQVDKATIPMLKVDTIPSTR</sequence>
<evidence type="ECO:0000256" key="8">
    <source>
        <dbReference type="SAM" id="MobiDB-lite"/>
    </source>
</evidence>
<comment type="similarity">
    <text evidence="6">Belongs to the TRAFAC class myosin-kinesin ATPase superfamily. Kinesin family.</text>
</comment>
<dbReference type="GO" id="GO:0005524">
    <property type="term" value="F:ATP binding"/>
    <property type="evidence" value="ECO:0007669"/>
    <property type="project" value="UniProtKB-UniRule"/>
</dbReference>
<dbReference type="InterPro" id="IPR027417">
    <property type="entry name" value="P-loop_NTPase"/>
</dbReference>
<dbReference type="GeneID" id="92381225"/>
<dbReference type="GO" id="GO:0005875">
    <property type="term" value="C:microtubule associated complex"/>
    <property type="evidence" value="ECO:0007669"/>
    <property type="project" value="TreeGrafter"/>
</dbReference>
<reference evidence="10" key="1">
    <citation type="submission" date="2016-09" db="EMBL/GenBank/DDBJ databases">
        <authorList>
            <person name="Hebert L."/>
            <person name="Moumen B."/>
        </authorList>
    </citation>
    <scope>NUCLEOTIDE SEQUENCE [LARGE SCALE GENOMIC DNA]</scope>
    <source>
        <strain evidence="10">OVI</strain>
    </source>
</reference>
<evidence type="ECO:0000256" key="5">
    <source>
        <dbReference type="ARBA" id="ARBA00023054"/>
    </source>
</evidence>
<dbReference type="InterPro" id="IPR036961">
    <property type="entry name" value="Kinesin_motor_dom_sf"/>
</dbReference>
<dbReference type="EMBL" id="CZPT02000119">
    <property type="protein sequence ID" value="SCU64659.1"/>
    <property type="molecule type" value="Genomic_DNA"/>
</dbReference>
<comment type="subcellular location">
    <subcellularLocation>
        <location evidence="1">Cytoplasm</location>
    </subcellularLocation>
</comment>
<feature type="region of interest" description="Disordered" evidence="8">
    <location>
        <begin position="613"/>
        <end position="684"/>
    </location>
</feature>
<dbReference type="Gene3D" id="3.40.850.10">
    <property type="entry name" value="Kinesin motor domain"/>
    <property type="match status" value="1"/>
</dbReference>
<proteinExistence type="inferred from homology"/>
<dbReference type="GO" id="GO:0007052">
    <property type="term" value="P:mitotic spindle organization"/>
    <property type="evidence" value="ECO:0007669"/>
    <property type="project" value="TreeGrafter"/>
</dbReference>
<feature type="region of interest" description="Disordered" evidence="8">
    <location>
        <begin position="168"/>
        <end position="210"/>
    </location>
</feature>
<dbReference type="PANTHER" id="PTHR47969:SF15">
    <property type="entry name" value="CHROMOSOME-ASSOCIATED KINESIN KIF4A-RELATED"/>
    <property type="match status" value="1"/>
</dbReference>
<feature type="compositionally biased region" description="Polar residues" evidence="8">
    <location>
        <begin position="622"/>
        <end position="638"/>
    </location>
</feature>
<evidence type="ECO:0000259" key="9">
    <source>
        <dbReference type="PROSITE" id="PS50067"/>
    </source>
</evidence>
<evidence type="ECO:0000256" key="4">
    <source>
        <dbReference type="ARBA" id="ARBA00022840"/>
    </source>
</evidence>
<dbReference type="GO" id="GO:0051231">
    <property type="term" value="P:spindle elongation"/>
    <property type="evidence" value="ECO:0007669"/>
    <property type="project" value="TreeGrafter"/>
</dbReference>
<keyword evidence="2" id="KW-0963">Cytoplasm</keyword>
<evidence type="ECO:0000256" key="1">
    <source>
        <dbReference type="ARBA" id="ARBA00004496"/>
    </source>
</evidence>
<keyword evidence="11" id="KW-1185">Reference proteome</keyword>